<sequence>MPISRTLDYLPLNVLTLCGQEFFQFTKKILGEPEAKLLLKISVKSTSSLLLIEDPLNVFNEDIDDHELESLKEQLCFKLKNEKYLIKPGVVSGFRSLKEDLKIKHDELLKQPVEKQRQRQQLSNVDSSSLCSLAPTTQTTTKPTSLSISEHKEYIVRFINKWCCDNKENVGIEAFNLAQDVDYTINIDGDQISDINASIKCKCGRLIMLGKNNNKIQVSNYYKHLLSIACDHMKKIKQAANDNRSKQQQQQQQQQQQPQPQPQPQQEDQQQEQQQQQQQSLTLPVATTPLSQSNVSSIQFRDVLSPTTAQATSNINSPALAAQGTHNGKRPLASQSQQHRPTKRSRT</sequence>
<gene>
    <name evidence="2" type="ORF">JYZ213_LOCUS8286</name>
    <name evidence="3" type="ORF">OXD698_LOCUS18519</name>
</gene>
<dbReference type="Proteomes" id="UP000663844">
    <property type="component" value="Unassembled WGS sequence"/>
</dbReference>
<reference evidence="2" key="1">
    <citation type="submission" date="2021-02" db="EMBL/GenBank/DDBJ databases">
        <authorList>
            <person name="Nowell W R."/>
        </authorList>
    </citation>
    <scope>NUCLEOTIDE SEQUENCE</scope>
</reference>
<evidence type="ECO:0000313" key="3">
    <source>
        <dbReference type="EMBL" id="CAF3805566.1"/>
    </source>
</evidence>
<evidence type="ECO:0000256" key="1">
    <source>
        <dbReference type="SAM" id="MobiDB-lite"/>
    </source>
</evidence>
<dbReference type="EMBL" id="CAJNOG010000056">
    <property type="protein sequence ID" value="CAF0858316.1"/>
    <property type="molecule type" value="Genomic_DNA"/>
</dbReference>
<name>A0A813WP44_9BILA</name>
<accession>A0A813WP44</accession>
<dbReference type="EMBL" id="CAJOAZ010001372">
    <property type="protein sequence ID" value="CAF3805566.1"/>
    <property type="molecule type" value="Genomic_DNA"/>
</dbReference>
<dbReference type="AlphaFoldDB" id="A0A813WP44"/>
<feature type="compositionally biased region" description="Low complexity" evidence="1">
    <location>
        <begin position="247"/>
        <end position="279"/>
    </location>
</feature>
<feature type="compositionally biased region" description="Polar residues" evidence="1">
    <location>
        <begin position="306"/>
        <end position="317"/>
    </location>
</feature>
<evidence type="ECO:0000313" key="4">
    <source>
        <dbReference type="Proteomes" id="UP000663845"/>
    </source>
</evidence>
<evidence type="ECO:0000313" key="2">
    <source>
        <dbReference type="EMBL" id="CAF0858316.1"/>
    </source>
</evidence>
<feature type="region of interest" description="Disordered" evidence="1">
    <location>
        <begin position="238"/>
        <end position="281"/>
    </location>
</feature>
<protein>
    <submittedName>
        <fullName evidence="2">Uncharacterized protein</fullName>
    </submittedName>
</protein>
<dbReference type="Proteomes" id="UP000663845">
    <property type="component" value="Unassembled WGS sequence"/>
</dbReference>
<organism evidence="2 4">
    <name type="scientific">Adineta steineri</name>
    <dbReference type="NCBI Taxonomy" id="433720"/>
    <lineage>
        <taxon>Eukaryota</taxon>
        <taxon>Metazoa</taxon>
        <taxon>Spiralia</taxon>
        <taxon>Gnathifera</taxon>
        <taxon>Rotifera</taxon>
        <taxon>Eurotatoria</taxon>
        <taxon>Bdelloidea</taxon>
        <taxon>Adinetida</taxon>
        <taxon>Adinetidae</taxon>
        <taxon>Adineta</taxon>
    </lineage>
</organism>
<comment type="caution">
    <text evidence="2">The sequence shown here is derived from an EMBL/GenBank/DDBJ whole genome shotgun (WGS) entry which is preliminary data.</text>
</comment>
<feature type="region of interest" description="Disordered" evidence="1">
    <location>
        <begin position="306"/>
        <end position="347"/>
    </location>
</feature>
<proteinExistence type="predicted"/>